<evidence type="ECO:0000313" key="8">
    <source>
        <dbReference type="EMBL" id="MCO6047116.1"/>
    </source>
</evidence>
<keyword evidence="2" id="KW-0805">Transcription regulation</keyword>
<dbReference type="InterPro" id="IPR013249">
    <property type="entry name" value="RNA_pol_sigma70_r4_t2"/>
</dbReference>
<dbReference type="PANTHER" id="PTHR43133">
    <property type="entry name" value="RNA POLYMERASE ECF-TYPE SIGMA FACTO"/>
    <property type="match status" value="1"/>
</dbReference>
<dbReference type="InterPro" id="IPR013325">
    <property type="entry name" value="RNA_pol_sigma_r2"/>
</dbReference>
<dbReference type="InterPro" id="IPR007627">
    <property type="entry name" value="RNA_pol_sigma70_r2"/>
</dbReference>
<accession>A0A9X2FJF9</accession>
<evidence type="ECO:0000256" key="2">
    <source>
        <dbReference type="ARBA" id="ARBA00023015"/>
    </source>
</evidence>
<name>A0A9X2FJF9_9BACT</name>
<keyword evidence="3" id="KW-0731">Sigma factor</keyword>
<evidence type="ECO:0000313" key="9">
    <source>
        <dbReference type="Proteomes" id="UP001155241"/>
    </source>
</evidence>
<evidence type="ECO:0000256" key="3">
    <source>
        <dbReference type="ARBA" id="ARBA00023082"/>
    </source>
</evidence>
<dbReference type="SUPFAM" id="SSF88659">
    <property type="entry name" value="Sigma3 and sigma4 domains of RNA polymerase sigma factors"/>
    <property type="match status" value="1"/>
</dbReference>
<dbReference type="NCBIfam" id="TIGR02937">
    <property type="entry name" value="sigma70-ECF"/>
    <property type="match status" value="1"/>
</dbReference>
<comment type="similarity">
    <text evidence="1">Belongs to the sigma-70 factor family. ECF subfamily.</text>
</comment>
<evidence type="ECO:0000256" key="1">
    <source>
        <dbReference type="ARBA" id="ARBA00010641"/>
    </source>
</evidence>
<evidence type="ECO:0000259" key="7">
    <source>
        <dbReference type="Pfam" id="PF08281"/>
    </source>
</evidence>
<organism evidence="8 9">
    <name type="scientific">Aeoliella straminimaris</name>
    <dbReference type="NCBI Taxonomy" id="2954799"/>
    <lineage>
        <taxon>Bacteria</taxon>
        <taxon>Pseudomonadati</taxon>
        <taxon>Planctomycetota</taxon>
        <taxon>Planctomycetia</taxon>
        <taxon>Pirellulales</taxon>
        <taxon>Lacipirellulaceae</taxon>
        <taxon>Aeoliella</taxon>
    </lineage>
</organism>
<dbReference type="GO" id="GO:0006352">
    <property type="term" value="P:DNA-templated transcription initiation"/>
    <property type="evidence" value="ECO:0007669"/>
    <property type="project" value="InterPro"/>
</dbReference>
<feature type="domain" description="RNA polymerase sigma factor 70 region 4 type 2" evidence="7">
    <location>
        <begin position="140"/>
        <end position="192"/>
    </location>
</feature>
<dbReference type="PANTHER" id="PTHR43133:SF51">
    <property type="entry name" value="RNA POLYMERASE SIGMA FACTOR"/>
    <property type="match status" value="1"/>
</dbReference>
<dbReference type="Gene3D" id="1.10.1740.10">
    <property type="match status" value="1"/>
</dbReference>
<dbReference type="AlphaFoldDB" id="A0A9X2FJF9"/>
<dbReference type="Pfam" id="PF04542">
    <property type="entry name" value="Sigma70_r2"/>
    <property type="match status" value="1"/>
</dbReference>
<evidence type="ECO:0000256" key="5">
    <source>
        <dbReference type="SAM" id="MobiDB-lite"/>
    </source>
</evidence>
<reference evidence="8" key="1">
    <citation type="submission" date="2022-06" db="EMBL/GenBank/DDBJ databases">
        <title>Aeoliella straminimaris, a novel planctomycete from sediments.</title>
        <authorList>
            <person name="Vitorino I.R."/>
            <person name="Lage O.M."/>
        </authorList>
    </citation>
    <scope>NUCLEOTIDE SEQUENCE</scope>
    <source>
        <strain evidence="8">ICT_H6.2</strain>
    </source>
</reference>
<sequence>MGIPNQASYAESSLDGCGTEQMDDKQISDAGGGGNESVDVFIRLLTDHQVDLQAFIMSSLGNHPDTLDVLQATNIALWKKATVFDSKAPFLPWAIGVAKYEVLAFMRKRRRDRHTFSPEVVELLMDVAAQRTPETSCRSRALMECIKELPERNREFLQIRYAQQQSVQQVATKTGRTVDAVKSLFLRIRRALEHCIDRRLAIDDQL</sequence>
<evidence type="ECO:0000259" key="6">
    <source>
        <dbReference type="Pfam" id="PF04542"/>
    </source>
</evidence>
<dbReference type="NCBIfam" id="TIGR02989">
    <property type="entry name" value="Sig-70_gvs1"/>
    <property type="match status" value="1"/>
</dbReference>
<dbReference type="GO" id="GO:0016987">
    <property type="term" value="F:sigma factor activity"/>
    <property type="evidence" value="ECO:0007669"/>
    <property type="project" value="UniProtKB-KW"/>
</dbReference>
<dbReference type="InterPro" id="IPR013324">
    <property type="entry name" value="RNA_pol_sigma_r3/r4-like"/>
</dbReference>
<feature type="compositionally biased region" description="Polar residues" evidence="5">
    <location>
        <begin position="1"/>
        <end position="11"/>
    </location>
</feature>
<keyword evidence="4" id="KW-0804">Transcription</keyword>
<feature type="domain" description="RNA polymerase sigma-70 region 2" evidence="6">
    <location>
        <begin position="45"/>
        <end position="111"/>
    </location>
</feature>
<gene>
    <name evidence="8" type="ORF">NG895_24730</name>
</gene>
<dbReference type="InterPro" id="IPR014284">
    <property type="entry name" value="RNA_pol_sigma-70_dom"/>
</dbReference>
<dbReference type="SUPFAM" id="SSF88946">
    <property type="entry name" value="Sigma2 domain of RNA polymerase sigma factors"/>
    <property type="match status" value="1"/>
</dbReference>
<keyword evidence="9" id="KW-1185">Reference proteome</keyword>
<dbReference type="Pfam" id="PF08281">
    <property type="entry name" value="Sigma70_r4_2"/>
    <property type="match status" value="1"/>
</dbReference>
<feature type="region of interest" description="Disordered" evidence="5">
    <location>
        <begin position="1"/>
        <end position="32"/>
    </location>
</feature>
<dbReference type="GO" id="GO:0003677">
    <property type="term" value="F:DNA binding"/>
    <property type="evidence" value="ECO:0007669"/>
    <property type="project" value="InterPro"/>
</dbReference>
<evidence type="ECO:0000256" key="4">
    <source>
        <dbReference type="ARBA" id="ARBA00023163"/>
    </source>
</evidence>
<protein>
    <submittedName>
        <fullName evidence="8">Sigma-70 family RNA polymerase sigma factor</fullName>
    </submittedName>
</protein>
<dbReference type="InterPro" id="IPR036388">
    <property type="entry name" value="WH-like_DNA-bd_sf"/>
</dbReference>
<dbReference type="Proteomes" id="UP001155241">
    <property type="component" value="Unassembled WGS sequence"/>
</dbReference>
<proteinExistence type="inferred from homology"/>
<dbReference type="RefSeq" id="WP_252855229.1">
    <property type="nucleotide sequence ID" value="NZ_JAMXLR010000089.1"/>
</dbReference>
<dbReference type="InterPro" id="IPR014331">
    <property type="entry name" value="RNA_pol_sigma70_ECF_RHOBA"/>
</dbReference>
<comment type="caution">
    <text evidence="8">The sequence shown here is derived from an EMBL/GenBank/DDBJ whole genome shotgun (WGS) entry which is preliminary data.</text>
</comment>
<dbReference type="Gene3D" id="1.10.10.10">
    <property type="entry name" value="Winged helix-like DNA-binding domain superfamily/Winged helix DNA-binding domain"/>
    <property type="match status" value="1"/>
</dbReference>
<dbReference type="InterPro" id="IPR039425">
    <property type="entry name" value="RNA_pol_sigma-70-like"/>
</dbReference>
<dbReference type="EMBL" id="JAMXLR010000089">
    <property type="protein sequence ID" value="MCO6047116.1"/>
    <property type="molecule type" value="Genomic_DNA"/>
</dbReference>